<dbReference type="GO" id="GO:0051959">
    <property type="term" value="F:dynein light intermediate chain binding"/>
    <property type="evidence" value="ECO:0007669"/>
    <property type="project" value="InterPro"/>
</dbReference>
<evidence type="ECO:0000259" key="2">
    <source>
        <dbReference type="Pfam" id="PF18198"/>
    </source>
</evidence>
<protein>
    <recommendedName>
        <fullName evidence="6">Cytoplasmic dynein 2 heavy chain 1</fullName>
    </recommendedName>
</protein>
<proteinExistence type="predicted"/>
<dbReference type="InterPro" id="IPR041658">
    <property type="entry name" value="AAA_lid_11"/>
</dbReference>
<dbReference type="InterPro" id="IPR041228">
    <property type="entry name" value="Dynein_C"/>
</dbReference>
<evidence type="ECO:0000313" key="5">
    <source>
        <dbReference type="Proteomes" id="UP001233999"/>
    </source>
</evidence>
<evidence type="ECO:0000313" key="4">
    <source>
        <dbReference type="EMBL" id="KAJ9578979.1"/>
    </source>
</evidence>
<feature type="non-terminal residue" evidence="4">
    <location>
        <position position="611"/>
    </location>
</feature>
<dbReference type="GO" id="GO:0030286">
    <property type="term" value="C:dynein complex"/>
    <property type="evidence" value="ECO:0007669"/>
    <property type="project" value="InterPro"/>
</dbReference>
<dbReference type="Pfam" id="PF18198">
    <property type="entry name" value="AAA_lid_11"/>
    <property type="match status" value="1"/>
</dbReference>
<dbReference type="InterPro" id="IPR027417">
    <property type="entry name" value="P-loop_NTPase"/>
</dbReference>
<dbReference type="AlphaFoldDB" id="A0AAD7ZE95"/>
<feature type="domain" description="Dynein heavy chain region D6 P-loop" evidence="1">
    <location>
        <begin position="73"/>
        <end position="182"/>
    </location>
</feature>
<sequence length="611" mass="68471">YVSICTIKEWNVFTGQAVSDVKIESSKVLVIQALRPDRLYSALVQFALEVNVFMIFLPPALSLKQLLPETLSMEPVLLVISPGADPSEELRALAQLTVGDQHYFEVAMGQGQITVALDHLCAAARQGDWLCLKNLHLMTYWLPTLEKELKSLVPHENFRLWFTAEAHLKFSPILAQSCLKVTYESPQGVKKNLQRTYASWGPEFINRDGQNDIRAKAMFALAWFHAVVQERRTFIPQGWAKFYEFSDADIRAGSEILQELFQKDSRKTPLGPGISIPATSNYQAHINAIQQLSDTDKPAYFGLPANVQRSWQRITSREVINKLKALMRSTEKFKKFNREEWQHPSTVKSSLMYSQGSGSGLIQMKVPPISEESAPVTLFVGLEYHDAVVSVQQVHKSLATLSRVIRGTVLPSSDVMQLADSIMSQQTPSAWQKMWEGPEEPVLYLRSLMARALAVQRWSQRSSQGTLLREPVDLSDLFHPDTFLSALKQQTRQEYGITLDELHLACSWSKSGLPGSRLPTTLTALQLEGATFDGLRLLPNSSDSPSISLAPSCTVAWMPKGSSQVYHPKEVISLPLYYNSSRDRVVVSLDVPCGGDQDKWVQTGAAFFLRN</sequence>
<keyword evidence="5" id="KW-1185">Reference proteome</keyword>
<dbReference type="Gene3D" id="1.20.1270.280">
    <property type="match status" value="1"/>
</dbReference>
<organism evidence="4 5">
    <name type="scientific">Diploptera punctata</name>
    <name type="common">Pacific beetle cockroach</name>
    <dbReference type="NCBI Taxonomy" id="6984"/>
    <lineage>
        <taxon>Eukaryota</taxon>
        <taxon>Metazoa</taxon>
        <taxon>Ecdysozoa</taxon>
        <taxon>Arthropoda</taxon>
        <taxon>Hexapoda</taxon>
        <taxon>Insecta</taxon>
        <taxon>Pterygota</taxon>
        <taxon>Neoptera</taxon>
        <taxon>Polyneoptera</taxon>
        <taxon>Dictyoptera</taxon>
        <taxon>Blattodea</taxon>
        <taxon>Blaberoidea</taxon>
        <taxon>Blaberidae</taxon>
        <taxon>Diplopterinae</taxon>
        <taxon>Diploptera</taxon>
    </lineage>
</organism>
<evidence type="ECO:0008006" key="6">
    <source>
        <dbReference type="Google" id="ProtNLM"/>
    </source>
</evidence>
<dbReference type="Proteomes" id="UP001233999">
    <property type="component" value="Unassembled WGS sequence"/>
</dbReference>
<feature type="domain" description="Dynein heavy chain AAA lid" evidence="2">
    <location>
        <begin position="216"/>
        <end position="269"/>
    </location>
</feature>
<comment type="caution">
    <text evidence="4">The sequence shown here is derived from an EMBL/GenBank/DDBJ whole genome shotgun (WGS) entry which is preliminary data.</text>
</comment>
<dbReference type="Pfam" id="PF03028">
    <property type="entry name" value="Dynein_heavy"/>
    <property type="match status" value="1"/>
</dbReference>
<evidence type="ECO:0000259" key="1">
    <source>
        <dbReference type="Pfam" id="PF03028"/>
    </source>
</evidence>
<dbReference type="InterPro" id="IPR042219">
    <property type="entry name" value="AAA_lid_11_sf"/>
</dbReference>
<feature type="domain" description="Dynein heavy chain C-terminal" evidence="3">
    <location>
        <begin position="369"/>
        <end position="609"/>
    </location>
</feature>
<dbReference type="Gene3D" id="3.40.50.300">
    <property type="entry name" value="P-loop containing nucleotide triphosphate hydrolases"/>
    <property type="match status" value="1"/>
</dbReference>
<dbReference type="GO" id="GO:0007018">
    <property type="term" value="P:microtubule-based movement"/>
    <property type="evidence" value="ECO:0007669"/>
    <property type="project" value="InterPro"/>
</dbReference>
<dbReference type="GO" id="GO:0008569">
    <property type="term" value="F:minus-end-directed microtubule motor activity"/>
    <property type="evidence" value="ECO:0007669"/>
    <property type="project" value="InterPro"/>
</dbReference>
<name>A0AAD7ZE95_DIPPU</name>
<dbReference type="PANTHER" id="PTHR45703:SF22">
    <property type="entry name" value="DYNEIN CYTOPLASMIC 2 HEAVY CHAIN 1"/>
    <property type="match status" value="1"/>
</dbReference>
<dbReference type="Pfam" id="PF18199">
    <property type="entry name" value="Dynein_C"/>
    <property type="match status" value="1"/>
</dbReference>
<dbReference type="Gene3D" id="1.10.8.720">
    <property type="entry name" value="Region D6 of dynein motor"/>
    <property type="match status" value="1"/>
</dbReference>
<dbReference type="InterPro" id="IPR043160">
    <property type="entry name" value="Dynein_C_barrel"/>
</dbReference>
<gene>
    <name evidence="4" type="ORF">L9F63_024918</name>
</gene>
<dbReference type="Gene3D" id="3.10.490.20">
    <property type="match status" value="1"/>
</dbReference>
<dbReference type="PANTHER" id="PTHR45703">
    <property type="entry name" value="DYNEIN HEAVY CHAIN"/>
    <property type="match status" value="1"/>
</dbReference>
<dbReference type="EMBL" id="JASPKZ010008802">
    <property type="protein sequence ID" value="KAJ9578979.1"/>
    <property type="molecule type" value="Genomic_DNA"/>
</dbReference>
<reference evidence="4" key="1">
    <citation type="journal article" date="2023" name="IScience">
        <title>Live-bearing cockroach genome reveals convergent evolutionary mechanisms linked to viviparity in insects and beyond.</title>
        <authorList>
            <person name="Fouks B."/>
            <person name="Harrison M.C."/>
            <person name="Mikhailova A.A."/>
            <person name="Marchal E."/>
            <person name="English S."/>
            <person name="Carruthers M."/>
            <person name="Jennings E.C."/>
            <person name="Chiamaka E.L."/>
            <person name="Frigard R.A."/>
            <person name="Pippel M."/>
            <person name="Attardo G.M."/>
            <person name="Benoit J.B."/>
            <person name="Bornberg-Bauer E."/>
            <person name="Tobe S.S."/>
        </authorList>
    </citation>
    <scope>NUCLEOTIDE SEQUENCE</scope>
    <source>
        <strain evidence="4">Stay&amp;Tobe</strain>
    </source>
</reference>
<dbReference type="GO" id="GO:0045505">
    <property type="term" value="F:dynein intermediate chain binding"/>
    <property type="evidence" value="ECO:0007669"/>
    <property type="project" value="InterPro"/>
</dbReference>
<dbReference type="InterPro" id="IPR026983">
    <property type="entry name" value="DHC"/>
</dbReference>
<accession>A0AAD7ZE95</accession>
<evidence type="ECO:0000259" key="3">
    <source>
        <dbReference type="Pfam" id="PF18199"/>
    </source>
</evidence>
<dbReference type="InterPro" id="IPR004273">
    <property type="entry name" value="Dynein_heavy_D6_P-loop"/>
</dbReference>
<reference evidence="4" key="2">
    <citation type="submission" date="2023-05" db="EMBL/GenBank/DDBJ databases">
        <authorList>
            <person name="Fouks B."/>
        </authorList>
    </citation>
    <scope>NUCLEOTIDE SEQUENCE</scope>
    <source>
        <strain evidence="4">Stay&amp;Tobe</strain>
        <tissue evidence="4">Testes</tissue>
    </source>
</reference>